<dbReference type="InterPro" id="IPR014878">
    <property type="entry name" value="THAP4-like_heme-bd"/>
</dbReference>
<accession>X6LYQ0</accession>
<dbReference type="PANTHER" id="PTHR15854">
    <property type="entry name" value="THAP4 PROTEIN"/>
    <property type="match status" value="1"/>
</dbReference>
<organism evidence="3 4">
    <name type="scientific">Reticulomyxa filosa</name>
    <dbReference type="NCBI Taxonomy" id="46433"/>
    <lineage>
        <taxon>Eukaryota</taxon>
        <taxon>Sar</taxon>
        <taxon>Rhizaria</taxon>
        <taxon>Retaria</taxon>
        <taxon>Foraminifera</taxon>
        <taxon>Monothalamids</taxon>
        <taxon>Reticulomyxidae</taxon>
        <taxon>Reticulomyxa</taxon>
    </lineage>
</organism>
<dbReference type="CDD" id="cd07828">
    <property type="entry name" value="lipocalin_heme-bd-THAP4-like"/>
    <property type="match status" value="1"/>
</dbReference>
<feature type="domain" description="THAP4-like heme-binding" evidence="2">
    <location>
        <begin position="16"/>
        <end position="156"/>
    </location>
</feature>
<dbReference type="InterPro" id="IPR012674">
    <property type="entry name" value="Calycin"/>
</dbReference>
<comment type="catalytic activity">
    <reaction evidence="1">
        <text>peroxynitrite = nitrate</text>
        <dbReference type="Rhea" id="RHEA:63116"/>
        <dbReference type="ChEBI" id="CHEBI:17632"/>
        <dbReference type="ChEBI" id="CHEBI:25941"/>
    </reaction>
    <physiologicalReaction direction="left-to-right" evidence="1">
        <dbReference type="Rhea" id="RHEA:63117"/>
    </physiologicalReaction>
</comment>
<proteinExistence type="predicted"/>
<evidence type="ECO:0000256" key="1">
    <source>
        <dbReference type="ARBA" id="ARBA00036993"/>
    </source>
</evidence>
<name>X6LYQ0_RETFI</name>
<dbReference type="Proteomes" id="UP000023152">
    <property type="component" value="Unassembled WGS sequence"/>
</dbReference>
<dbReference type="AlphaFoldDB" id="X6LYQ0"/>
<evidence type="ECO:0000259" key="2">
    <source>
        <dbReference type="Pfam" id="PF08768"/>
    </source>
</evidence>
<evidence type="ECO:0000313" key="3">
    <source>
        <dbReference type="EMBL" id="ETO07048.1"/>
    </source>
</evidence>
<dbReference type="InterPro" id="IPR045165">
    <property type="entry name" value="Nitrobindin"/>
</dbReference>
<evidence type="ECO:0000313" key="4">
    <source>
        <dbReference type="Proteomes" id="UP000023152"/>
    </source>
</evidence>
<dbReference type="Gene3D" id="2.40.128.20">
    <property type="match status" value="1"/>
</dbReference>
<keyword evidence="4" id="KW-1185">Reference proteome</keyword>
<dbReference type="OrthoDB" id="58529at2759"/>
<gene>
    <name evidence="3" type="ORF">RFI_30345</name>
</gene>
<sequence length="363" mass="42933">MTASIIQKAPQVPELLLPLVGKWKGSGKGVYPTIRSFEYNEQITFEHTNQPFLIYQQRTQHKTLNKPMHSESGFWKFANDDSNEIYLAISQCTGLNELSVGKFKQLTNEKSFEIDVTCEQTNFLRVKNAKPPFVTKLQRIFTYDATKDILSYVSSYLVPIHKTKKNQLHYNIKNFLKKFFFLLRVRLRLLSSYGEKSKKKQLLNILKAATFHGPLPICKKKTTKFHYNIKKHLKQLFFATQMYGFVVILTQQFKNYFTFRKNAFSYNKKNYYYHYDLNKGKTNKKTPVDFQMFFISQVTFSRLFLFPWKHKLFADKTILRHLFCVYKRTKKKQVASHNFEIKNVLNKLLSDLPDCCNDATKIF</sequence>
<protein>
    <submittedName>
        <fullName evidence="3">DUF1794 family protein</fullName>
    </submittedName>
</protein>
<comment type="caution">
    <text evidence="3">The sequence shown here is derived from an EMBL/GenBank/DDBJ whole genome shotgun (WGS) entry which is preliminary data.</text>
</comment>
<dbReference type="SUPFAM" id="SSF50814">
    <property type="entry name" value="Lipocalins"/>
    <property type="match status" value="1"/>
</dbReference>
<reference evidence="3 4" key="1">
    <citation type="journal article" date="2013" name="Curr. Biol.">
        <title>The Genome of the Foraminiferan Reticulomyxa filosa.</title>
        <authorList>
            <person name="Glockner G."/>
            <person name="Hulsmann N."/>
            <person name="Schleicher M."/>
            <person name="Noegel A.A."/>
            <person name="Eichinger L."/>
            <person name="Gallinger C."/>
            <person name="Pawlowski J."/>
            <person name="Sierra R."/>
            <person name="Euteneuer U."/>
            <person name="Pillet L."/>
            <person name="Moustafa A."/>
            <person name="Platzer M."/>
            <person name="Groth M."/>
            <person name="Szafranski K."/>
            <person name="Schliwa M."/>
        </authorList>
    </citation>
    <scope>NUCLEOTIDE SEQUENCE [LARGE SCALE GENOMIC DNA]</scope>
</reference>
<dbReference type="PANTHER" id="PTHR15854:SF4">
    <property type="entry name" value="PEROXYNITRITE ISOMERASE THAP4"/>
    <property type="match status" value="1"/>
</dbReference>
<dbReference type="Pfam" id="PF08768">
    <property type="entry name" value="THAP4_heme-bd"/>
    <property type="match status" value="1"/>
</dbReference>
<dbReference type="EMBL" id="ASPP01026560">
    <property type="protein sequence ID" value="ETO07048.1"/>
    <property type="molecule type" value="Genomic_DNA"/>
</dbReference>